<dbReference type="InterPro" id="IPR050204">
    <property type="entry name" value="AraC_XylS_family_regulators"/>
</dbReference>
<evidence type="ECO:0000256" key="2">
    <source>
        <dbReference type="ARBA" id="ARBA00023125"/>
    </source>
</evidence>
<dbReference type="PANTHER" id="PTHR46796:SF6">
    <property type="entry name" value="ARAC SUBFAMILY"/>
    <property type="match status" value="1"/>
</dbReference>
<keyword evidence="3" id="KW-0804">Transcription</keyword>
<reference evidence="5" key="1">
    <citation type="submission" date="2016-01" db="EMBL/GenBank/DDBJ databases">
        <authorList>
            <person name="Peeters C."/>
        </authorList>
    </citation>
    <scope>NUCLEOTIDE SEQUENCE</scope>
    <source>
        <strain evidence="5">LMG 29320</strain>
    </source>
</reference>
<keyword evidence="6" id="KW-1185">Reference proteome</keyword>
<dbReference type="Proteomes" id="UP000054903">
    <property type="component" value="Unassembled WGS sequence"/>
</dbReference>
<dbReference type="PROSITE" id="PS01124">
    <property type="entry name" value="HTH_ARAC_FAMILY_2"/>
    <property type="match status" value="1"/>
</dbReference>
<protein>
    <submittedName>
        <fullName evidence="5">Transcriptional regulator</fullName>
    </submittedName>
</protein>
<dbReference type="InterPro" id="IPR018060">
    <property type="entry name" value="HTH_AraC"/>
</dbReference>
<dbReference type="PRINTS" id="PR00032">
    <property type="entry name" value="HTHARAC"/>
</dbReference>
<dbReference type="Gene3D" id="1.10.10.60">
    <property type="entry name" value="Homeodomain-like"/>
    <property type="match status" value="2"/>
</dbReference>
<dbReference type="EMBL" id="FCNX02000002">
    <property type="protein sequence ID" value="SAK49175.1"/>
    <property type="molecule type" value="Genomic_DNA"/>
</dbReference>
<sequence length="282" mass="31282">MEQLHRSLNLQYLRCHWIGASGTDCAQNSAQWILCIIPADRTTVHATTAGSSARADQHLSVSAPFIAIVPAWARVELVNDDDPRGLVVALRWARLRETARHALGTTTCEIPCWFKAWDPFLREAGDTLSALHANSSPDPGCLAAFADVFALHLVHRYGHTADTRDTGTSLTQSKLSVVEHFIGEHIAQNIQIEDLAALLHMSPSHFARAFKNTTGHPPHFYLTTERLRLARSLLSKGSLPLIDIAARVGFQTQQHFTAVFHRYVGCTPRAFRIAHYVPKDQA</sequence>
<dbReference type="GO" id="GO:0043565">
    <property type="term" value="F:sequence-specific DNA binding"/>
    <property type="evidence" value="ECO:0007669"/>
    <property type="project" value="InterPro"/>
</dbReference>
<dbReference type="AlphaFoldDB" id="A0A157ZUJ4"/>
<dbReference type="InterPro" id="IPR020449">
    <property type="entry name" value="Tscrpt_reg_AraC-type_HTH"/>
</dbReference>
<gene>
    <name evidence="5" type="ORF">AWB77_01106</name>
</gene>
<proteinExistence type="predicted"/>
<evidence type="ECO:0000313" key="5">
    <source>
        <dbReference type="EMBL" id="SAK49175.1"/>
    </source>
</evidence>
<feature type="domain" description="HTH araC/xylS-type" evidence="4">
    <location>
        <begin position="176"/>
        <end position="274"/>
    </location>
</feature>
<comment type="caution">
    <text evidence="5">The sequence shown here is derived from an EMBL/GenBank/DDBJ whole genome shotgun (WGS) entry which is preliminary data.</text>
</comment>
<dbReference type="PANTHER" id="PTHR46796">
    <property type="entry name" value="HTH-TYPE TRANSCRIPTIONAL ACTIVATOR RHAS-RELATED"/>
    <property type="match status" value="1"/>
</dbReference>
<dbReference type="SMART" id="SM00342">
    <property type="entry name" value="HTH_ARAC"/>
    <property type="match status" value="1"/>
</dbReference>
<dbReference type="GO" id="GO:0003700">
    <property type="term" value="F:DNA-binding transcription factor activity"/>
    <property type="evidence" value="ECO:0007669"/>
    <property type="project" value="InterPro"/>
</dbReference>
<dbReference type="Pfam" id="PF12833">
    <property type="entry name" value="HTH_18"/>
    <property type="match status" value="1"/>
</dbReference>
<dbReference type="InterPro" id="IPR009057">
    <property type="entry name" value="Homeodomain-like_sf"/>
</dbReference>
<organism evidence="5 6">
    <name type="scientific">Caballeronia fortuita</name>
    <dbReference type="NCBI Taxonomy" id="1777138"/>
    <lineage>
        <taxon>Bacteria</taxon>
        <taxon>Pseudomonadati</taxon>
        <taxon>Pseudomonadota</taxon>
        <taxon>Betaproteobacteria</taxon>
        <taxon>Burkholderiales</taxon>
        <taxon>Burkholderiaceae</taxon>
        <taxon>Caballeronia</taxon>
    </lineage>
</organism>
<evidence type="ECO:0000256" key="1">
    <source>
        <dbReference type="ARBA" id="ARBA00023015"/>
    </source>
</evidence>
<dbReference type="STRING" id="1777138.AWB77_01106"/>
<dbReference type="OrthoDB" id="9816344at2"/>
<accession>A0A157ZUJ4</accession>
<evidence type="ECO:0000259" key="4">
    <source>
        <dbReference type="PROSITE" id="PS01124"/>
    </source>
</evidence>
<dbReference type="RefSeq" id="WP_061133375.1">
    <property type="nucleotide sequence ID" value="NZ_FCNX02000002.1"/>
</dbReference>
<evidence type="ECO:0000313" key="6">
    <source>
        <dbReference type="Proteomes" id="UP000054903"/>
    </source>
</evidence>
<keyword evidence="2" id="KW-0238">DNA-binding</keyword>
<dbReference type="SUPFAM" id="SSF46689">
    <property type="entry name" value="Homeodomain-like"/>
    <property type="match status" value="2"/>
</dbReference>
<keyword evidence="1" id="KW-0805">Transcription regulation</keyword>
<evidence type="ECO:0000256" key="3">
    <source>
        <dbReference type="ARBA" id="ARBA00023163"/>
    </source>
</evidence>
<name>A0A157ZUJ4_9BURK</name>